<dbReference type="Pfam" id="PF15811">
    <property type="entry name" value="SVIP"/>
    <property type="match status" value="1"/>
</dbReference>
<evidence type="ECO:0000256" key="4">
    <source>
        <dbReference type="SAM" id="MobiDB-lite"/>
    </source>
</evidence>
<sequence length="122" mass="12962">MGVCGSKSESSIGSSATPVRRTAPAKRTTATAAQPQSKRKAASSSTHKEKKQPTESHGVTLGSATDNGAIPDVVSDDLHETKQLSPREAARLAAEKRAQEREQELAKGALGKKILEQRKMKV</sequence>
<dbReference type="AlphaFoldDB" id="J7RMV7"/>
<dbReference type="RefSeq" id="XP_022465144.1">
    <property type="nucleotide sequence ID" value="XM_022608671.1"/>
</dbReference>
<proteinExistence type="predicted"/>
<feature type="compositionally biased region" description="Low complexity" evidence="4">
    <location>
        <begin position="1"/>
        <end position="35"/>
    </location>
</feature>
<evidence type="ECO:0000313" key="5">
    <source>
        <dbReference type="EMBL" id="CCK70898.1"/>
    </source>
</evidence>
<evidence type="ECO:0000313" key="6">
    <source>
        <dbReference type="Proteomes" id="UP000006310"/>
    </source>
</evidence>
<reference evidence="6" key="2">
    <citation type="submission" date="2012-08" db="EMBL/GenBank/DDBJ databases">
        <title>Genome sequence of Kazachstania naganishii.</title>
        <authorList>
            <person name="Gordon J.L."/>
            <person name="Armisen D."/>
            <person name="Proux-Wera E."/>
            <person name="OhEigeartaigh S.S."/>
            <person name="Byrne K.P."/>
            <person name="Wolfe K.H."/>
        </authorList>
    </citation>
    <scope>NUCLEOTIDE SEQUENCE [LARGE SCALE GENOMIC DNA]</scope>
    <source>
        <strain evidence="6">ATCC MYA-139 / BCRC 22969 / CBS 8797 / CCRC 22969 / KCTC 17520 / NBRC 10181 / NCYC 3082</strain>
    </source>
</reference>
<name>J7RMV7_HUIN7</name>
<organism evidence="5 6">
    <name type="scientific">Huiozyma naganishii (strain ATCC MYA-139 / BCRC 22969 / CBS 8797 / KCTC 17520 / NBRC 10181 / NCYC 3082 / Yp74L-3)</name>
    <name type="common">Yeast</name>
    <name type="synonym">Kazachstania naganishii</name>
    <dbReference type="NCBI Taxonomy" id="1071383"/>
    <lineage>
        <taxon>Eukaryota</taxon>
        <taxon>Fungi</taxon>
        <taxon>Dikarya</taxon>
        <taxon>Ascomycota</taxon>
        <taxon>Saccharomycotina</taxon>
        <taxon>Saccharomycetes</taxon>
        <taxon>Saccharomycetales</taxon>
        <taxon>Saccharomycetaceae</taxon>
        <taxon>Huiozyma</taxon>
    </lineage>
</organism>
<evidence type="ECO:0000256" key="3">
    <source>
        <dbReference type="ARBA" id="ARBA00023288"/>
    </source>
</evidence>
<feature type="region of interest" description="Disordered" evidence="4">
    <location>
        <begin position="1"/>
        <end position="105"/>
    </location>
</feature>
<keyword evidence="2" id="KW-0564">Palmitate</keyword>
<feature type="compositionally biased region" description="Basic and acidic residues" evidence="4">
    <location>
        <begin position="88"/>
        <end position="105"/>
    </location>
</feature>
<keyword evidence="1" id="KW-0519">Myristate</keyword>
<gene>
    <name evidence="5" type="primary">KNAG0F02330</name>
    <name evidence="5" type="ordered locus">KNAG_0F02330</name>
</gene>
<dbReference type="Proteomes" id="UP000006310">
    <property type="component" value="Chromosome 6"/>
</dbReference>
<reference evidence="5 6" key="1">
    <citation type="journal article" date="2011" name="Proc. Natl. Acad. Sci. U.S.A.">
        <title>Evolutionary erosion of yeast sex chromosomes by mating-type switching accidents.</title>
        <authorList>
            <person name="Gordon J.L."/>
            <person name="Armisen D."/>
            <person name="Proux-Wera E."/>
            <person name="Oheigeartaigh S.S."/>
            <person name="Byrne K.P."/>
            <person name="Wolfe K.H."/>
        </authorList>
    </citation>
    <scope>NUCLEOTIDE SEQUENCE [LARGE SCALE GENOMIC DNA]</scope>
    <source>
        <strain evidence="6">ATCC MYA-139 / BCRC 22969 / CBS 8797 / CCRC 22969 / KCTC 17520 / NBRC 10181 / NCYC 3082</strain>
    </source>
</reference>
<dbReference type="EMBL" id="HE978319">
    <property type="protein sequence ID" value="CCK70898.1"/>
    <property type="molecule type" value="Genomic_DNA"/>
</dbReference>
<evidence type="ECO:0000256" key="1">
    <source>
        <dbReference type="ARBA" id="ARBA00022707"/>
    </source>
</evidence>
<keyword evidence="6" id="KW-1185">Reference proteome</keyword>
<dbReference type="InterPro" id="IPR031632">
    <property type="entry name" value="SVIP"/>
</dbReference>
<keyword evidence="3" id="KW-0449">Lipoprotein</keyword>
<protein>
    <submittedName>
        <fullName evidence="5">Uncharacterized protein</fullName>
    </submittedName>
</protein>
<dbReference type="OMA" id="TSKPHIR"/>
<dbReference type="HOGENOM" id="CLU_154049_0_0_1"/>
<dbReference type="KEGG" id="kng:KNAG_0F02330"/>
<dbReference type="GeneID" id="34526613"/>
<accession>J7RMV7</accession>
<evidence type="ECO:0000256" key="2">
    <source>
        <dbReference type="ARBA" id="ARBA00023139"/>
    </source>
</evidence>